<dbReference type="Gene3D" id="1.20.5.1200">
    <property type="entry name" value="Alpha-tocopherol transfer"/>
    <property type="match status" value="1"/>
</dbReference>
<dbReference type="PROSITE" id="PS50191">
    <property type="entry name" value="CRAL_TRIO"/>
    <property type="match status" value="1"/>
</dbReference>
<dbReference type="InterPro" id="IPR036865">
    <property type="entry name" value="CRAL-TRIO_dom_sf"/>
</dbReference>
<dbReference type="GO" id="GO:0016020">
    <property type="term" value="C:membrane"/>
    <property type="evidence" value="ECO:0007669"/>
    <property type="project" value="TreeGrafter"/>
</dbReference>
<dbReference type="Proteomes" id="UP001153737">
    <property type="component" value="Chromosome 8"/>
</dbReference>
<dbReference type="PANTHER" id="PTHR10174:SF231">
    <property type="entry name" value="CLAVESIN-2-LIKE PROTEIN"/>
    <property type="match status" value="1"/>
</dbReference>
<dbReference type="InterPro" id="IPR001251">
    <property type="entry name" value="CRAL-TRIO_dom"/>
</dbReference>
<dbReference type="Gene3D" id="1.10.8.20">
    <property type="entry name" value="N-terminal domain of phosphatidylinositol transfer protein sec14p"/>
    <property type="match status" value="1"/>
</dbReference>
<dbReference type="CDD" id="cd00170">
    <property type="entry name" value="SEC14"/>
    <property type="match status" value="1"/>
</dbReference>
<dbReference type="AlphaFoldDB" id="A0A9N9SNV9"/>
<evidence type="ECO:0000313" key="3">
    <source>
        <dbReference type="Proteomes" id="UP001153737"/>
    </source>
</evidence>
<gene>
    <name evidence="2" type="ORF">PHAECO_LOCUS11700</name>
</gene>
<name>A0A9N9SNV9_PHACE</name>
<evidence type="ECO:0000313" key="2">
    <source>
        <dbReference type="EMBL" id="CAG9824862.1"/>
    </source>
</evidence>
<dbReference type="SMART" id="SM00516">
    <property type="entry name" value="SEC14"/>
    <property type="match status" value="1"/>
</dbReference>
<proteinExistence type="predicted"/>
<dbReference type="InterPro" id="IPR011074">
    <property type="entry name" value="CRAL/TRIO_N_dom"/>
</dbReference>
<dbReference type="InterPro" id="IPR036273">
    <property type="entry name" value="CRAL/TRIO_N_dom_sf"/>
</dbReference>
<dbReference type="PANTHER" id="PTHR10174">
    <property type="entry name" value="ALPHA-TOCOPHEROL TRANSFER PROTEIN-RELATED"/>
    <property type="match status" value="1"/>
</dbReference>
<accession>A0A9N9SNV9</accession>
<feature type="domain" description="CRAL-TRIO" evidence="1">
    <location>
        <begin position="98"/>
        <end position="258"/>
    </location>
</feature>
<protein>
    <recommendedName>
        <fullName evidence="1">CRAL-TRIO domain-containing protein</fullName>
    </recommendedName>
</protein>
<dbReference type="SUPFAM" id="SSF52087">
    <property type="entry name" value="CRAL/TRIO domain"/>
    <property type="match status" value="1"/>
</dbReference>
<keyword evidence="3" id="KW-1185">Reference proteome</keyword>
<dbReference type="OrthoDB" id="7837562at2759"/>
<dbReference type="GO" id="GO:1902936">
    <property type="term" value="F:phosphatidylinositol bisphosphate binding"/>
    <property type="evidence" value="ECO:0007669"/>
    <property type="project" value="TreeGrafter"/>
</dbReference>
<reference evidence="2" key="1">
    <citation type="submission" date="2022-01" db="EMBL/GenBank/DDBJ databases">
        <authorList>
            <person name="King R."/>
        </authorList>
    </citation>
    <scope>NUCLEOTIDE SEQUENCE</scope>
</reference>
<dbReference type="EMBL" id="OU896714">
    <property type="protein sequence ID" value="CAG9824862.1"/>
    <property type="molecule type" value="Genomic_DNA"/>
</dbReference>
<dbReference type="Gene3D" id="3.40.525.10">
    <property type="entry name" value="CRAL-TRIO lipid binding domain"/>
    <property type="match status" value="1"/>
</dbReference>
<evidence type="ECO:0000259" key="1">
    <source>
        <dbReference type="PROSITE" id="PS50191"/>
    </source>
</evidence>
<dbReference type="SMART" id="SM01100">
    <property type="entry name" value="CRAL_TRIO_N"/>
    <property type="match status" value="1"/>
</dbReference>
<dbReference type="Pfam" id="PF00650">
    <property type="entry name" value="CRAL_TRIO"/>
    <property type="match status" value="1"/>
</dbReference>
<dbReference type="SUPFAM" id="SSF46938">
    <property type="entry name" value="CRAL/TRIO N-terminal domain"/>
    <property type="match status" value="1"/>
</dbReference>
<sequence length="274" mass="32063">MSEYIEYNWRTSTTIEEALRNSRKPNDQNHRTNALKDLQKLIQSYEEPLPQDEKTLQKFLHARKYDVPESFELFKNYFSYRKQHPEVFSNLTLESQDIISAIENGLPGVLPQKDRKGRSVLVFTGANWDCSYPLLSIYRALWLILERYIEHIHNQTNGFVVIVDWTEFTFRQTSNLKPSILKLMIEGLQDCFPARFKGVHFIGQSWYVEMALAVIKPFLNEKIKERIYVHGNNLSTLHEHVHKDVLPTDMGGEQPSYNPETFLASLRVKGDVKK</sequence>
<organism evidence="2 3">
    <name type="scientific">Phaedon cochleariae</name>
    <name type="common">Mustard beetle</name>
    <dbReference type="NCBI Taxonomy" id="80249"/>
    <lineage>
        <taxon>Eukaryota</taxon>
        <taxon>Metazoa</taxon>
        <taxon>Ecdysozoa</taxon>
        <taxon>Arthropoda</taxon>
        <taxon>Hexapoda</taxon>
        <taxon>Insecta</taxon>
        <taxon>Pterygota</taxon>
        <taxon>Neoptera</taxon>
        <taxon>Endopterygota</taxon>
        <taxon>Coleoptera</taxon>
        <taxon>Polyphaga</taxon>
        <taxon>Cucujiformia</taxon>
        <taxon>Chrysomeloidea</taxon>
        <taxon>Chrysomelidae</taxon>
        <taxon>Chrysomelinae</taxon>
        <taxon>Chrysomelini</taxon>
        <taxon>Phaedon</taxon>
    </lineage>
</organism>
<dbReference type="PRINTS" id="PR00180">
    <property type="entry name" value="CRETINALDHBP"/>
</dbReference>
<reference evidence="2" key="2">
    <citation type="submission" date="2022-10" db="EMBL/GenBank/DDBJ databases">
        <authorList>
            <consortium name="ENA_rothamsted_submissions"/>
            <consortium name="culmorum"/>
            <person name="King R."/>
        </authorList>
    </citation>
    <scope>NUCLEOTIDE SEQUENCE</scope>
</reference>